<evidence type="ECO:0000313" key="2">
    <source>
        <dbReference type="EMBL" id="SFC96622.1"/>
    </source>
</evidence>
<dbReference type="EMBL" id="FOMJ01000001">
    <property type="protein sequence ID" value="SFC96622.1"/>
    <property type="molecule type" value="Genomic_DNA"/>
</dbReference>
<evidence type="ECO:0000259" key="1">
    <source>
        <dbReference type="Pfam" id="PF08241"/>
    </source>
</evidence>
<keyword evidence="2" id="KW-0489">Methyltransferase</keyword>
<dbReference type="Proteomes" id="UP000198611">
    <property type="component" value="Unassembled WGS sequence"/>
</dbReference>
<proteinExistence type="predicted"/>
<sequence>MNSGETLFEVAACLGQVVERSSKILDFGCGNGSRVKALRTRGYDALGVDIKFKDGPHTNELQKQGYIKCIEEDPYRLPFPDAYFDFVFSEQVFEHLKNPDEVVAELARVMKPGGLGLHRFPARLRPLESHVQVPLSSVFRPSWWMLFWTWAGFRKSSQKFQPVHEVALKNRGYLDGNTNYLSGREISSLFVRRFSAFGYAGKCWLNSSPNKRGRSLGRVSNKLPFLAWVYQTFWTRVVYHFK</sequence>
<accession>A0A1I1NH75</accession>
<dbReference type="OrthoDB" id="323463at2"/>
<keyword evidence="2" id="KW-0808">Transferase</keyword>
<evidence type="ECO:0000313" key="3">
    <source>
        <dbReference type="Proteomes" id="UP000198611"/>
    </source>
</evidence>
<dbReference type="SUPFAM" id="SSF53335">
    <property type="entry name" value="S-adenosyl-L-methionine-dependent methyltransferases"/>
    <property type="match status" value="1"/>
</dbReference>
<gene>
    <name evidence="2" type="ORF">SAMN05660831_00265</name>
</gene>
<dbReference type="InterPro" id="IPR029063">
    <property type="entry name" value="SAM-dependent_MTases_sf"/>
</dbReference>
<dbReference type="Gene3D" id="3.40.50.150">
    <property type="entry name" value="Vaccinia Virus protein VP39"/>
    <property type="match status" value="1"/>
</dbReference>
<dbReference type="PANTHER" id="PTHR43861">
    <property type="entry name" value="TRANS-ACONITATE 2-METHYLTRANSFERASE-RELATED"/>
    <property type="match status" value="1"/>
</dbReference>
<dbReference type="GO" id="GO:0008757">
    <property type="term" value="F:S-adenosylmethionine-dependent methyltransferase activity"/>
    <property type="evidence" value="ECO:0007669"/>
    <property type="project" value="InterPro"/>
</dbReference>
<dbReference type="InterPro" id="IPR013216">
    <property type="entry name" value="Methyltransf_11"/>
</dbReference>
<protein>
    <submittedName>
        <fullName evidence="2">Methyltransferase domain-containing protein</fullName>
    </submittedName>
</protein>
<dbReference type="CDD" id="cd02440">
    <property type="entry name" value="AdoMet_MTases"/>
    <property type="match status" value="1"/>
</dbReference>
<dbReference type="STRING" id="1123397.SAMN05660831_00265"/>
<reference evidence="2 3" key="1">
    <citation type="submission" date="2016-10" db="EMBL/GenBank/DDBJ databases">
        <authorList>
            <person name="de Groot N.N."/>
        </authorList>
    </citation>
    <scope>NUCLEOTIDE SEQUENCE [LARGE SCALE GENOMIC DNA]</scope>
    <source>
        <strain evidence="2 3">HL3</strain>
    </source>
</reference>
<dbReference type="AlphaFoldDB" id="A0A1I1NH75"/>
<keyword evidence="3" id="KW-1185">Reference proteome</keyword>
<name>A0A1I1NH75_9GAMM</name>
<dbReference type="GO" id="GO:0032259">
    <property type="term" value="P:methylation"/>
    <property type="evidence" value="ECO:0007669"/>
    <property type="project" value="UniProtKB-KW"/>
</dbReference>
<feature type="domain" description="Methyltransferase type 11" evidence="1">
    <location>
        <begin position="25"/>
        <end position="115"/>
    </location>
</feature>
<dbReference type="RefSeq" id="WP_093426945.1">
    <property type="nucleotide sequence ID" value="NZ_FOMJ01000001.1"/>
</dbReference>
<dbReference type="Pfam" id="PF08241">
    <property type="entry name" value="Methyltransf_11"/>
    <property type="match status" value="1"/>
</dbReference>
<organism evidence="2 3">
    <name type="scientific">Thiohalospira halophila DSM 15071</name>
    <dbReference type="NCBI Taxonomy" id="1123397"/>
    <lineage>
        <taxon>Bacteria</taxon>
        <taxon>Pseudomonadati</taxon>
        <taxon>Pseudomonadota</taxon>
        <taxon>Gammaproteobacteria</taxon>
        <taxon>Thiohalospirales</taxon>
        <taxon>Thiohalospiraceae</taxon>
        <taxon>Thiohalospira</taxon>
    </lineage>
</organism>